<evidence type="ECO:0000313" key="6">
    <source>
        <dbReference type="Proteomes" id="UP000515135"/>
    </source>
</evidence>
<keyword evidence="2" id="KW-0328">Glycosyltransferase</keyword>
<dbReference type="AlphaFoldDB" id="A0A6P4YLH1"/>
<dbReference type="PANTHER" id="PTHR12062">
    <property type="entry name" value="N-ACETYLGLUCOSAMINYLTRANSFERASE VI"/>
    <property type="match status" value="1"/>
</dbReference>
<dbReference type="GeneID" id="109474458"/>
<accession>A0A6P4YLH1</accession>
<feature type="domain" description="MGAT4 conserved region" evidence="4">
    <location>
        <begin position="61"/>
        <end position="292"/>
    </location>
</feature>
<dbReference type="KEGG" id="bbel:109474458"/>
<evidence type="ECO:0000256" key="2">
    <source>
        <dbReference type="ARBA" id="ARBA00022676"/>
    </source>
</evidence>
<comment type="pathway">
    <text evidence="1">Protein modification; protein glycosylation.</text>
</comment>
<evidence type="ECO:0000259" key="4">
    <source>
        <dbReference type="Pfam" id="PF04666"/>
    </source>
</evidence>
<gene>
    <name evidence="7" type="primary">LOC109474458</name>
</gene>
<dbReference type="GO" id="GO:0006487">
    <property type="term" value="P:protein N-linked glycosylation"/>
    <property type="evidence" value="ECO:0007669"/>
    <property type="project" value="TreeGrafter"/>
</dbReference>
<dbReference type="Pfam" id="PF04666">
    <property type="entry name" value="MGAT4_cons"/>
    <property type="match status" value="1"/>
</dbReference>
<dbReference type="RefSeq" id="XP_019630310.1">
    <property type="nucleotide sequence ID" value="XM_019774751.1"/>
</dbReference>
<sequence length="452" mass="50983">MLHNGSCPAAQKLPHHLPLNPVRPPGAVTDSIRLAGSLRPDKGTQGMLSKEGKLILALDFLTIGIPTVKRDENASYLTTTLDSLISHTTEAERKQIVIVVFLADFDTDYNRELSTELSRRYSQHLSSGFMQVIQAPRSFYPSFENLKTKFKDSPERVRWRSKQCVDYAFLFQYCRNLSEYYMQLEDDVISAQNFLTGIKEYLERMKSSDWTVLEFSGLGFIGKLFRSSDLQRLADLIMLFYQESPVDVLFFSFLHIVQASGKKFIHQPSLFQHVGLHSSLAGKIQKLTDKGFVGSTTPKRTYTDSDNPPAVVSANMTAYREFQPQLAYGPEIGYFWAEAPKVGQVFVVLFEKPARLSRVVIETGSEEHPKDIIEKGTLEVSPRLLSVNQQDNTPNCADYVKLGDVENGRFEVATQGTEGLGSVEVKCLKVTVTGEQKMWVLVREIAVWTVKK</sequence>
<dbReference type="Pfam" id="PF23524">
    <property type="entry name" value="MGAT4A_C"/>
    <property type="match status" value="1"/>
</dbReference>
<feature type="domain" description="MGAT4 A/B/C C-terminal" evidence="5">
    <location>
        <begin position="310"/>
        <end position="444"/>
    </location>
</feature>
<dbReference type="PANTHER" id="PTHR12062:SF33">
    <property type="entry name" value="ALPHA-1,6-MANNOSYL-GLYCOPROTEIN 4-BETA-N-ACETYLGLUCOSAMINYLTRANSFERASE-LIKE"/>
    <property type="match status" value="1"/>
</dbReference>
<protein>
    <submittedName>
        <fullName evidence="7">LOW QUALITY PROTEIN: alpha-1,3-mannosyl-glycoprotein 4-beta-N-acetylglucosaminyltransferase C-like</fullName>
    </submittedName>
</protein>
<keyword evidence="6" id="KW-1185">Reference proteome</keyword>
<name>A0A6P4YLH1_BRABE</name>
<dbReference type="InterPro" id="IPR056576">
    <property type="entry name" value="MGAT4_A/B/C_C"/>
</dbReference>
<organism evidence="6 7">
    <name type="scientific">Branchiostoma belcheri</name>
    <name type="common">Amphioxus</name>
    <dbReference type="NCBI Taxonomy" id="7741"/>
    <lineage>
        <taxon>Eukaryota</taxon>
        <taxon>Metazoa</taxon>
        <taxon>Chordata</taxon>
        <taxon>Cephalochordata</taxon>
        <taxon>Leptocardii</taxon>
        <taxon>Amphioxiformes</taxon>
        <taxon>Branchiostomatidae</taxon>
        <taxon>Branchiostoma</taxon>
    </lineage>
</organism>
<evidence type="ECO:0000313" key="7">
    <source>
        <dbReference type="RefSeq" id="XP_019630310.1"/>
    </source>
</evidence>
<reference evidence="7" key="1">
    <citation type="submission" date="2025-08" db="UniProtKB">
        <authorList>
            <consortium name="RefSeq"/>
        </authorList>
    </citation>
    <scope>IDENTIFICATION</scope>
    <source>
        <tissue evidence="7">Gonad</tissue>
    </source>
</reference>
<evidence type="ECO:0000256" key="1">
    <source>
        <dbReference type="ARBA" id="ARBA00004922"/>
    </source>
</evidence>
<evidence type="ECO:0000256" key="3">
    <source>
        <dbReference type="ARBA" id="ARBA00022679"/>
    </source>
</evidence>
<dbReference type="InterPro" id="IPR006759">
    <property type="entry name" value="Glyco_transf_54"/>
</dbReference>
<dbReference type="GO" id="GO:0008375">
    <property type="term" value="F:acetylglucosaminyltransferase activity"/>
    <property type="evidence" value="ECO:0007669"/>
    <property type="project" value="TreeGrafter"/>
</dbReference>
<dbReference type="Proteomes" id="UP000515135">
    <property type="component" value="Unplaced"/>
</dbReference>
<keyword evidence="3" id="KW-0808">Transferase</keyword>
<dbReference type="OrthoDB" id="2016523at2759"/>
<evidence type="ECO:0000259" key="5">
    <source>
        <dbReference type="Pfam" id="PF23524"/>
    </source>
</evidence>
<dbReference type="InterPro" id="IPR057279">
    <property type="entry name" value="MGAT4"/>
</dbReference>
<proteinExistence type="predicted"/>